<gene>
    <name evidence="1" type="ORF">HPHPH42_1548</name>
</gene>
<dbReference type="Proteomes" id="UP000005514">
    <property type="component" value="Unassembled WGS sequence"/>
</dbReference>
<dbReference type="EMBL" id="AKON01000016">
    <property type="protein sequence ID" value="EJB60545.1"/>
    <property type="molecule type" value="Genomic_DNA"/>
</dbReference>
<evidence type="ECO:0000313" key="2">
    <source>
        <dbReference type="Proteomes" id="UP000005514"/>
    </source>
</evidence>
<protein>
    <recommendedName>
        <fullName evidence="3">CagY like domain protein</fullName>
    </recommendedName>
</protein>
<dbReference type="AlphaFoldDB" id="A0AB33XFI0"/>
<reference evidence="1 2" key="1">
    <citation type="submission" date="2012-04" db="EMBL/GenBank/DDBJ databases">
        <title>Genome sequence of Helicobacter pylori Hp H-42.</title>
        <authorList>
            <person name="Blanchard T.G."/>
            <person name="Czinn S.J."/>
            <person name="McCracken C."/>
            <person name="Abolude K."/>
            <person name="Maroo A."/>
            <person name="Santana-Cruz I."/>
            <person name="Tallon L.J."/>
            <person name="Ficke F.W.F."/>
        </authorList>
    </citation>
    <scope>NUCLEOTIDE SEQUENCE [LARGE SCALE GENOMIC DNA]</scope>
    <source>
        <strain evidence="1 2">Hp H-42</strain>
    </source>
</reference>
<proteinExistence type="predicted"/>
<accession>A0AB33XFI0</accession>
<comment type="caution">
    <text evidence="1">The sequence shown here is derived from an EMBL/GenBank/DDBJ whole genome shotgun (WGS) entry which is preliminary data.</text>
</comment>
<sequence length="41" mass="4803">MCLWHNMLLDVVCPIKPLMGRDEILQQTPLKLLILQTLKQD</sequence>
<name>A0AB33XFI0_HELPX</name>
<organism evidence="1 2">
    <name type="scientific">Helicobacter pylori Hp H-42</name>
    <dbReference type="NCBI Taxonomy" id="992047"/>
    <lineage>
        <taxon>Bacteria</taxon>
        <taxon>Pseudomonadati</taxon>
        <taxon>Campylobacterota</taxon>
        <taxon>Epsilonproteobacteria</taxon>
        <taxon>Campylobacterales</taxon>
        <taxon>Helicobacteraceae</taxon>
        <taxon>Helicobacter</taxon>
    </lineage>
</organism>
<evidence type="ECO:0000313" key="1">
    <source>
        <dbReference type="EMBL" id="EJB60545.1"/>
    </source>
</evidence>
<evidence type="ECO:0008006" key="3">
    <source>
        <dbReference type="Google" id="ProtNLM"/>
    </source>
</evidence>